<comment type="caution">
    <text evidence="2">The sequence shown here is derived from an EMBL/GenBank/DDBJ whole genome shotgun (WGS) entry which is preliminary data.</text>
</comment>
<evidence type="ECO:0000256" key="1">
    <source>
        <dbReference type="SAM" id="MobiDB-lite"/>
    </source>
</evidence>
<dbReference type="EMBL" id="LWDX02075996">
    <property type="protein sequence ID" value="OEL12745.1"/>
    <property type="molecule type" value="Genomic_DNA"/>
</dbReference>
<organism evidence="2 3">
    <name type="scientific">Dichanthelium oligosanthes</name>
    <dbReference type="NCBI Taxonomy" id="888268"/>
    <lineage>
        <taxon>Eukaryota</taxon>
        <taxon>Viridiplantae</taxon>
        <taxon>Streptophyta</taxon>
        <taxon>Embryophyta</taxon>
        <taxon>Tracheophyta</taxon>
        <taxon>Spermatophyta</taxon>
        <taxon>Magnoliopsida</taxon>
        <taxon>Liliopsida</taxon>
        <taxon>Poales</taxon>
        <taxon>Poaceae</taxon>
        <taxon>PACMAD clade</taxon>
        <taxon>Panicoideae</taxon>
        <taxon>Panicodae</taxon>
        <taxon>Paniceae</taxon>
        <taxon>Dichantheliinae</taxon>
        <taxon>Dichanthelium</taxon>
    </lineage>
</organism>
<dbReference type="PANTHER" id="PTHR33026">
    <property type="entry name" value="OS06G0360600 PROTEIN"/>
    <property type="match status" value="1"/>
</dbReference>
<protein>
    <submittedName>
        <fullName evidence="2">Uncharacterized protein</fullName>
    </submittedName>
</protein>
<dbReference type="PANTHER" id="PTHR33026:SF7">
    <property type="entry name" value="OS03G0100275 PROTEIN"/>
    <property type="match status" value="1"/>
</dbReference>
<feature type="compositionally biased region" description="Acidic residues" evidence="1">
    <location>
        <begin position="158"/>
        <end position="182"/>
    </location>
</feature>
<proteinExistence type="predicted"/>
<feature type="compositionally biased region" description="Basic residues" evidence="1">
    <location>
        <begin position="136"/>
        <end position="150"/>
    </location>
</feature>
<sequence>MLALLKELKVAGLTGVKVLWTIFERRVQPLKARAHPLYQYTDDGDPTRMSPETLTPGEVRSRVWAVIKRSKDVEDDNAELDRHQDGLAPEPAARREGHDPLTPLRARVYYPPLPEGEDTRAANREENERQRALSLQRKKDRAAKARRHMLRQQGLLSEESEDDDDDEGDDGDDDDDDDEDDDAAARYEEALGLGKRPAEGELGGPSFKRARDGDFGQGSFGTAPSLGHVLG</sequence>
<evidence type="ECO:0000313" key="3">
    <source>
        <dbReference type="Proteomes" id="UP000095767"/>
    </source>
</evidence>
<name>A0A1E5UIX2_9POAL</name>
<gene>
    <name evidence="2" type="ORF">BAE44_0026236</name>
</gene>
<keyword evidence="3" id="KW-1185">Reference proteome</keyword>
<dbReference type="AlphaFoldDB" id="A0A1E5UIX2"/>
<reference evidence="2 3" key="1">
    <citation type="submission" date="2016-09" db="EMBL/GenBank/DDBJ databases">
        <title>The draft genome of Dichanthelium oligosanthes: A C3 panicoid grass species.</title>
        <authorList>
            <person name="Studer A.J."/>
            <person name="Schnable J.C."/>
            <person name="Brutnell T.P."/>
        </authorList>
    </citation>
    <scope>NUCLEOTIDE SEQUENCE [LARGE SCALE GENOMIC DNA]</scope>
    <source>
        <strain evidence="3">cv. Kellogg 1175</strain>
        <tissue evidence="2">Leaf</tissue>
    </source>
</reference>
<evidence type="ECO:0000313" key="2">
    <source>
        <dbReference type="EMBL" id="OEL12745.1"/>
    </source>
</evidence>
<feature type="compositionally biased region" description="Basic and acidic residues" evidence="1">
    <location>
        <begin position="117"/>
        <end position="131"/>
    </location>
</feature>
<dbReference type="Proteomes" id="UP000095767">
    <property type="component" value="Unassembled WGS sequence"/>
</dbReference>
<accession>A0A1E5UIX2</accession>
<feature type="region of interest" description="Disordered" evidence="1">
    <location>
        <begin position="74"/>
        <end position="231"/>
    </location>
</feature>